<dbReference type="Pfam" id="PF03401">
    <property type="entry name" value="TctC"/>
    <property type="match status" value="1"/>
</dbReference>
<dbReference type="SUPFAM" id="SSF53850">
    <property type="entry name" value="Periplasmic binding protein-like II"/>
    <property type="match status" value="1"/>
</dbReference>
<accession>A0A4Q1HL55</accession>
<dbReference type="InterPro" id="IPR005064">
    <property type="entry name" value="BUG"/>
</dbReference>
<feature type="chain" id="PRO_5020554284" description="Tripartite tricarboxylate transporter substrate binding protein" evidence="2">
    <location>
        <begin position="25"/>
        <end position="336"/>
    </location>
</feature>
<dbReference type="Proteomes" id="UP000290849">
    <property type="component" value="Unassembled WGS sequence"/>
</dbReference>
<gene>
    <name evidence="3" type="ORF">C7R54_08255</name>
</gene>
<dbReference type="PANTHER" id="PTHR42928:SF5">
    <property type="entry name" value="BLR1237 PROTEIN"/>
    <property type="match status" value="1"/>
</dbReference>
<dbReference type="RefSeq" id="WP_129149723.1">
    <property type="nucleotide sequence ID" value="NZ_JBHSDO010000013.1"/>
</dbReference>
<evidence type="ECO:0000256" key="2">
    <source>
        <dbReference type="SAM" id="SignalP"/>
    </source>
</evidence>
<evidence type="ECO:0000313" key="3">
    <source>
        <dbReference type="EMBL" id="RXN91171.1"/>
    </source>
</evidence>
<feature type="signal peptide" evidence="2">
    <location>
        <begin position="1"/>
        <end position="24"/>
    </location>
</feature>
<protein>
    <recommendedName>
        <fullName evidence="5">Tripartite tricarboxylate transporter substrate binding protein</fullName>
    </recommendedName>
</protein>
<dbReference type="AlphaFoldDB" id="A0A4Q1HL55"/>
<dbReference type="EMBL" id="PYAL01000002">
    <property type="protein sequence ID" value="RXN91171.1"/>
    <property type="molecule type" value="Genomic_DNA"/>
</dbReference>
<dbReference type="Gene3D" id="3.40.190.10">
    <property type="entry name" value="Periplasmic binding protein-like II"/>
    <property type="match status" value="1"/>
</dbReference>
<dbReference type="PIRSF" id="PIRSF017082">
    <property type="entry name" value="YflP"/>
    <property type="match status" value="1"/>
</dbReference>
<proteinExistence type="inferred from homology"/>
<dbReference type="Gene3D" id="3.40.190.150">
    <property type="entry name" value="Bordetella uptake gene, domain 1"/>
    <property type="match status" value="1"/>
</dbReference>
<dbReference type="InterPro" id="IPR042100">
    <property type="entry name" value="Bug_dom1"/>
</dbReference>
<comment type="caution">
    <text evidence="3">The sequence shown here is derived from an EMBL/GenBank/DDBJ whole genome shotgun (WGS) entry which is preliminary data.</text>
</comment>
<dbReference type="PANTHER" id="PTHR42928">
    <property type="entry name" value="TRICARBOXYLATE-BINDING PROTEIN"/>
    <property type="match status" value="1"/>
</dbReference>
<dbReference type="OrthoDB" id="9780943at2"/>
<name>A0A4Q1HL55_9BURK</name>
<organism evidence="3 4">
    <name type="scientific">Achromobacter aloeverae</name>
    <dbReference type="NCBI Taxonomy" id="1750518"/>
    <lineage>
        <taxon>Bacteria</taxon>
        <taxon>Pseudomonadati</taxon>
        <taxon>Pseudomonadota</taxon>
        <taxon>Betaproteobacteria</taxon>
        <taxon>Burkholderiales</taxon>
        <taxon>Alcaligenaceae</taxon>
        <taxon>Achromobacter</taxon>
    </lineage>
</organism>
<comment type="similarity">
    <text evidence="1">Belongs to the UPF0065 (bug) family.</text>
</comment>
<evidence type="ECO:0000256" key="1">
    <source>
        <dbReference type="ARBA" id="ARBA00006987"/>
    </source>
</evidence>
<keyword evidence="2" id="KW-0732">Signal</keyword>
<keyword evidence="4" id="KW-1185">Reference proteome</keyword>
<evidence type="ECO:0008006" key="5">
    <source>
        <dbReference type="Google" id="ProtNLM"/>
    </source>
</evidence>
<evidence type="ECO:0000313" key="4">
    <source>
        <dbReference type="Proteomes" id="UP000290849"/>
    </source>
</evidence>
<reference evidence="3 4" key="1">
    <citation type="journal article" date="2017" name="Int. J. Syst. Evol. Microbiol.">
        <title>Achromobacter aloeverae sp. nov., isolated from the root of Aloe vera (L.) Burm.f.</title>
        <authorList>
            <person name="Kuncharoen N."/>
            <person name="Muramatsu Y."/>
            <person name="Shibata C."/>
            <person name="Kamakura Y."/>
            <person name="Nakagawa Y."/>
            <person name="Tanasupawat S."/>
        </authorList>
    </citation>
    <scope>NUCLEOTIDE SEQUENCE [LARGE SCALE GENOMIC DNA]</scope>
    <source>
        <strain evidence="3 4">AVA-1</strain>
    </source>
</reference>
<sequence length="336" mass="36422">MLFRMRKTWAALIVGSMLPVAAHSANTKTAYPAKPITIVVGFTQGTAVDTLTRLVAAEMEQELGVDILVENRLGGTSNVAADYVARSTPDGYTLFIATRPNATYGAMQARPTYDLTRDLQAVGLMATLPFVVIAGRHTAITTIEEMVARARKKPPLSCASPGVGSTGHFLCEEFKKEAQGEVVHAPYNYVDQALTHIISGHLDIYFLGLTAALPYIRAGAVHAIAVSGEGRAPLAPAIPTFRELGFGKVHDDAWLGLVAPTGTPPRAIDALNRALNRALARPRLRGQLLNLGYSLPFPPNNARLLTQLMMEETKRWNDFIGRRWSAPGKTLDVNRN</sequence>